<evidence type="ECO:0000313" key="4">
    <source>
        <dbReference type="Proteomes" id="UP000826725"/>
    </source>
</evidence>
<reference evidence="3" key="1">
    <citation type="submission" date="2020-09" db="EMBL/GenBank/DDBJ databases">
        <title>Desulfogranum mesoprofundum gen. nov., sp. nov., a novel mesophilic, sulfate-reducing chemolithoautotroph isolated from a deep-sea hydrothermal vent chimney in the Suiyo Seamount.</title>
        <authorList>
            <person name="Hashimoto Y."/>
            <person name="Nakagawa S."/>
        </authorList>
    </citation>
    <scope>NUCLEOTIDE SEQUENCE</scope>
    <source>
        <strain evidence="3">KT2</strain>
    </source>
</reference>
<dbReference type="PROSITE" id="PS50975">
    <property type="entry name" value="ATP_GRASP"/>
    <property type="match status" value="1"/>
</dbReference>
<dbReference type="KEGG" id="dbk:DGMP_02550"/>
<dbReference type="GO" id="GO:0005524">
    <property type="term" value="F:ATP binding"/>
    <property type="evidence" value="ECO:0007669"/>
    <property type="project" value="UniProtKB-UniRule"/>
</dbReference>
<dbReference type="EMBL" id="AP024086">
    <property type="protein sequence ID" value="BCL59562.1"/>
    <property type="molecule type" value="Genomic_DNA"/>
</dbReference>
<evidence type="ECO:0000259" key="2">
    <source>
        <dbReference type="PROSITE" id="PS50975"/>
    </source>
</evidence>
<protein>
    <recommendedName>
        <fullName evidence="2">ATP-grasp domain-containing protein</fullName>
    </recommendedName>
</protein>
<name>A0A8D5FDI0_9BACT</name>
<feature type="domain" description="ATP-grasp" evidence="2">
    <location>
        <begin position="38"/>
        <end position="292"/>
    </location>
</feature>
<keyword evidence="4" id="KW-1185">Reference proteome</keyword>
<evidence type="ECO:0000256" key="1">
    <source>
        <dbReference type="PROSITE-ProRule" id="PRU00409"/>
    </source>
</evidence>
<keyword evidence="1" id="KW-0547">Nucleotide-binding</keyword>
<evidence type="ECO:0000313" key="3">
    <source>
        <dbReference type="EMBL" id="BCL59562.1"/>
    </source>
</evidence>
<dbReference type="InterPro" id="IPR011761">
    <property type="entry name" value="ATP-grasp"/>
</dbReference>
<gene>
    <name evidence="3" type="ORF">DGMP_02550</name>
</gene>
<dbReference type="GO" id="GO:0046872">
    <property type="term" value="F:metal ion binding"/>
    <property type="evidence" value="ECO:0007669"/>
    <property type="project" value="InterPro"/>
</dbReference>
<accession>A0A8D5FDI0</accession>
<keyword evidence="1" id="KW-0067">ATP-binding</keyword>
<proteinExistence type="predicted"/>
<sequence>MKFKKIVYRWIEKKFLGGCSHYNSLEVRKSCRSKLQARRVFESYGIPHAKGSVFFNPLKPFRFAAEHGFPLVVKPNVSGFSRGSHFPITSNRELLIAVILARIWWPFSVVEQFLEGKNYRIVVVREGIMSVIRRYPPFVDGDGSSTIDELIDRENKVREEMGLFPVIHPIPKDRRIKAWLRKKGMSLESIPENGVRVQLFNRIALAPGGVVEVIDKTTLPDENRQLFEAILDHFDANILGIDAIFKEGIEKSYRDQQCILLEVNSRPYLKMHDFPRFGESEDLGSFYERLNSLEIAEQDVF</sequence>
<organism evidence="3 4">
    <name type="scientific">Desulfomarina profundi</name>
    <dbReference type="NCBI Taxonomy" id="2772557"/>
    <lineage>
        <taxon>Bacteria</taxon>
        <taxon>Pseudomonadati</taxon>
        <taxon>Thermodesulfobacteriota</taxon>
        <taxon>Desulfobulbia</taxon>
        <taxon>Desulfobulbales</taxon>
        <taxon>Desulfobulbaceae</taxon>
        <taxon>Desulfomarina</taxon>
    </lineage>
</organism>
<dbReference type="Proteomes" id="UP000826725">
    <property type="component" value="Chromosome"/>
</dbReference>
<dbReference type="RefSeq" id="WP_228855772.1">
    <property type="nucleotide sequence ID" value="NZ_AP024086.1"/>
</dbReference>
<dbReference type="AlphaFoldDB" id="A0A8D5FDI0"/>